<accession>A0A9P4XUB5</accession>
<feature type="chain" id="PRO_5040163533" evidence="5">
    <location>
        <begin position="25"/>
        <end position="516"/>
    </location>
</feature>
<dbReference type="GO" id="GO:0071949">
    <property type="term" value="F:FAD binding"/>
    <property type="evidence" value="ECO:0007669"/>
    <property type="project" value="InterPro"/>
</dbReference>
<dbReference type="SUPFAM" id="SSF56176">
    <property type="entry name" value="FAD-binding/transporter-associated domain-like"/>
    <property type="match status" value="1"/>
</dbReference>
<dbReference type="EMBL" id="MU032352">
    <property type="protein sequence ID" value="KAF3761056.1"/>
    <property type="molecule type" value="Genomic_DNA"/>
</dbReference>
<feature type="signal peptide" evidence="5">
    <location>
        <begin position="1"/>
        <end position="24"/>
    </location>
</feature>
<dbReference type="Pfam" id="PF01565">
    <property type="entry name" value="FAD_binding_4"/>
    <property type="match status" value="1"/>
</dbReference>
<evidence type="ECO:0000256" key="5">
    <source>
        <dbReference type="SAM" id="SignalP"/>
    </source>
</evidence>
<dbReference type="InterPro" id="IPR016166">
    <property type="entry name" value="FAD-bd_PCMH"/>
</dbReference>
<dbReference type="InterPro" id="IPR012951">
    <property type="entry name" value="BBE"/>
</dbReference>
<dbReference type="InterPro" id="IPR006094">
    <property type="entry name" value="Oxid_FAD_bind_N"/>
</dbReference>
<dbReference type="InterPro" id="IPR016169">
    <property type="entry name" value="FAD-bd_PCMH_sub2"/>
</dbReference>
<dbReference type="Gene3D" id="3.30.465.10">
    <property type="match status" value="1"/>
</dbReference>
<dbReference type="PANTHER" id="PTHR42973">
    <property type="entry name" value="BINDING OXIDOREDUCTASE, PUTATIVE (AFU_ORTHOLOGUE AFUA_1G17690)-RELATED"/>
    <property type="match status" value="1"/>
</dbReference>
<dbReference type="InterPro" id="IPR050416">
    <property type="entry name" value="FAD-linked_Oxidoreductase"/>
</dbReference>
<dbReference type="Pfam" id="PF08031">
    <property type="entry name" value="BBE"/>
    <property type="match status" value="1"/>
</dbReference>
<evidence type="ECO:0000313" key="8">
    <source>
        <dbReference type="Proteomes" id="UP000803844"/>
    </source>
</evidence>
<dbReference type="InterPro" id="IPR036318">
    <property type="entry name" value="FAD-bd_PCMH-like_sf"/>
</dbReference>
<keyword evidence="5" id="KW-0732">Signal</keyword>
<name>A0A9P4XUB5_CRYP1</name>
<dbReference type="GO" id="GO:0016491">
    <property type="term" value="F:oxidoreductase activity"/>
    <property type="evidence" value="ECO:0007669"/>
    <property type="project" value="UniProtKB-KW"/>
</dbReference>
<reference evidence="7" key="1">
    <citation type="journal article" date="2020" name="Phytopathology">
        <title>Genome sequence of the chestnut blight fungus Cryphonectria parasitica EP155: A fundamental resource for an archetypical invasive plant pathogen.</title>
        <authorList>
            <person name="Crouch J.A."/>
            <person name="Dawe A."/>
            <person name="Aerts A."/>
            <person name="Barry K."/>
            <person name="Churchill A.C.L."/>
            <person name="Grimwood J."/>
            <person name="Hillman B."/>
            <person name="Milgroom M.G."/>
            <person name="Pangilinan J."/>
            <person name="Smith M."/>
            <person name="Salamov A."/>
            <person name="Schmutz J."/>
            <person name="Yadav J."/>
            <person name="Grigoriev I.V."/>
            <person name="Nuss D."/>
        </authorList>
    </citation>
    <scope>NUCLEOTIDE SEQUENCE</scope>
    <source>
        <strain evidence="7">EP155</strain>
    </source>
</reference>
<sequence length="516" mass="54979">MISNRKTNSLLAALVLSGLSLSNAQGTASVAAACQTLYNAYPELTLFSNATEYTTLNEDYFSAVEWLGPACIFTPTSAELVSFGVKTLAASEVTYAIQGGGHMPIAGAANINSSGILLSTTGLDQLSISEDESVLYVGPGNHWVNVYDYLVPYEKLISGGRMGVVGVPGYLLGGGISFFSNEYGWASAMIVSFETVLADGTIVNATADNEYSDLFWALRGGGNNFGIVTSFGLKTIDLGTVTVGQVAYTGSDLRDQYLQTVYDFAYDGTLDQKAAVIPTVTWSPATGSNDLIYSAMVFYGANDTNPAALGNFTGGAATSLPVNSSTFSARTMSDWSAEVDTGTSVLKGWYFSFAVVPILADLDAMGIVFDTFFNKSQELLANVTYGSATTAVMPISKSSIVNNRGNASGDPFGIDESKAPFVWLEQTYIYYLESDTSYVNSAIQEINAAIDAALPEDKKADFMYINDAGGWQKPFDTYASDNLQRLQEIRAKYDPEGTFTYQVPGGFKLADASGGQ</sequence>
<feature type="domain" description="FAD-binding PCMH-type" evidence="6">
    <location>
        <begin position="65"/>
        <end position="238"/>
    </location>
</feature>
<dbReference type="Proteomes" id="UP000803844">
    <property type="component" value="Unassembled WGS sequence"/>
</dbReference>
<keyword evidence="4" id="KW-0560">Oxidoreductase</keyword>
<keyword evidence="2" id="KW-0285">Flavoprotein</keyword>
<evidence type="ECO:0000256" key="1">
    <source>
        <dbReference type="ARBA" id="ARBA00005466"/>
    </source>
</evidence>
<protein>
    <submittedName>
        <fullName evidence="7">FAD binding domain-containing protein</fullName>
    </submittedName>
</protein>
<dbReference type="GeneID" id="63838093"/>
<evidence type="ECO:0000259" key="6">
    <source>
        <dbReference type="PROSITE" id="PS51387"/>
    </source>
</evidence>
<comment type="similarity">
    <text evidence="1">Belongs to the oxygen-dependent FAD-linked oxidoreductase family.</text>
</comment>
<dbReference type="PANTHER" id="PTHR42973:SF13">
    <property type="entry name" value="FAD-BINDING PCMH-TYPE DOMAIN-CONTAINING PROTEIN"/>
    <property type="match status" value="1"/>
</dbReference>
<keyword evidence="8" id="KW-1185">Reference proteome</keyword>
<evidence type="ECO:0000256" key="3">
    <source>
        <dbReference type="ARBA" id="ARBA00022827"/>
    </source>
</evidence>
<dbReference type="AlphaFoldDB" id="A0A9P4XUB5"/>
<organism evidence="7 8">
    <name type="scientific">Cryphonectria parasitica (strain ATCC 38755 / EP155)</name>
    <dbReference type="NCBI Taxonomy" id="660469"/>
    <lineage>
        <taxon>Eukaryota</taxon>
        <taxon>Fungi</taxon>
        <taxon>Dikarya</taxon>
        <taxon>Ascomycota</taxon>
        <taxon>Pezizomycotina</taxon>
        <taxon>Sordariomycetes</taxon>
        <taxon>Sordariomycetidae</taxon>
        <taxon>Diaporthales</taxon>
        <taxon>Cryphonectriaceae</taxon>
        <taxon>Cryphonectria-Endothia species complex</taxon>
        <taxon>Cryphonectria</taxon>
    </lineage>
</organism>
<gene>
    <name evidence="7" type="ORF">M406DRAFT_334671</name>
</gene>
<dbReference type="RefSeq" id="XP_040772035.1">
    <property type="nucleotide sequence ID" value="XM_040920964.1"/>
</dbReference>
<evidence type="ECO:0000313" key="7">
    <source>
        <dbReference type="EMBL" id="KAF3761056.1"/>
    </source>
</evidence>
<evidence type="ECO:0000256" key="4">
    <source>
        <dbReference type="ARBA" id="ARBA00023002"/>
    </source>
</evidence>
<dbReference type="PROSITE" id="PS51257">
    <property type="entry name" value="PROKAR_LIPOPROTEIN"/>
    <property type="match status" value="1"/>
</dbReference>
<proteinExistence type="inferred from homology"/>
<keyword evidence="3" id="KW-0274">FAD</keyword>
<evidence type="ECO:0000256" key="2">
    <source>
        <dbReference type="ARBA" id="ARBA00022630"/>
    </source>
</evidence>
<dbReference type="PROSITE" id="PS51387">
    <property type="entry name" value="FAD_PCMH"/>
    <property type="match status" value="1"/>
</dbReference>
<dbReference type="OrthoDB" id="2151789at2759"/>
<comment type="caution">
    <text evidence="7">The sequence shown here is derived from an EMBL/GenBank/DDBJ whole genome shotgun (WGS) entry which is preliminary data.</text>
</comment>